<dbReference type="KEGG" id="bze:COCCADRAFT_83593"/>
<sequence>EHHKFFIHTATLPFRYTLPAPPIPQQSPSPPTGTTLGPFPTTTSRNPQTLPNPALTHVTQPVNKSTLFPVT</sequence>
<reference evidence="2 3" key="1">
    <citation type="journal article" date="2013" name="PLoS Genet.">
        <title>Comparative genome structure, secondary metabolite, and effector coding capacity across Cochliobolus pathogens.</title>
        <authorList>
            <person name="Condon B.J."/>
            <person name="Leng Y."/>
            <person name="Wu D."/>
            <person name="Bushley K.E."/>
            <person name="Ohm R.A."/>
            <person name="Otillar R."/>
            <person name="Martin J."/>
            <person name="Schackwitz W."/>
            <person name="Grimwood J."/>
            <person name="MohdZainudin N."/>
            <person name="Xue C."/>
            <person name="Wang R."/>
            <person name="Manning V.A."/>
            <person name="Dhillon B."/>
            <person name="Tu Z.J."/>
            <person name="Steffenson B.J."/>
            <person name="Salamov A."/>
            <person name="Sun H."/>
            <person name="Lowry S."/>
            <person name="LaButti K."/>
            <person name="Han J."/>
            <person name="Copeland A."/>
            <person name="Lindquist E."/>
            <person name="Barry K."/>
            <person name="Schmutz J."/>
            <person name="Baker S.E."/>
            <person name="Ciuffetti L.M."/>
            <person name="Grigoriev I.V."/>
            <person name="Zhong S."/>
            <person name="Turgeon B.G."/>
        </authorList>
    </citation>
    <scope>NUCLEOTIDE SEQUENCE [LARGE SCALE GENOMIC DNA]</scope>
    <source>
        <strain evidence="2 3">26-R-13</strain>
    </source>
</reference>
<feature type="non-terminal residue" evidence="2">
    <location>
        <position position="1"/>
    </location>
</feature>
<dbReference type="HOGENOM" id="CLU_2746845_0_0_1"/>
<keyword evidence="3" id="KW-1185">Reference proteome</keyword>
<organism evidence="2 3">
    <name type="scientific">Cochliobolus carbonum (strain 26-R-13)</name>
    <name type="common">Maize leaf spot fungus</name>
    <name type="synonym">Bipolaris zeicola</name>
    <dbReference type="NCBI Taxonomy" id="930089"/>
    <lineage>
        <taxon>Eukaryota</taxon>
        <taxon>Fungi</taxon>
        <taxon>Dikarya</taxon>
        <taxon>Ascomycota</taxon>
        <taxon>Pezizomycotina</taxon>
        <taxon>Dothideomycetes</taxon>
        <taxon>Pleosporomycetidae</taxon>
        <taxon>Pleosporales</taxon>
        <taxon>Pleosporineae</taxon>
        <taxon>Pleosporaceae</taxon>
        <taxon>Bipolaris</taxon>
    </lineage>
</organism>
<protein>
    <submittedName>
        <fullName evidence="2">Uncharacterized protein</fullName>
    </submittedName>
</protein>
<proteinExistence type="predicted"/>
<dbReference type="AlphaFoldDB" id="W6Z3M1"/>
<evidence type="ECO:0000256" key="1">
    <source>
        <dbReference type="SAM" id="MobiDB-lite"/>
    </source>
</evidence>
<feature type="region of interest" description="Disordered" evidence="1">
    <location>
        <begin position="17"/>
        <end position="56"/>
    </location>
</feature>
<dbReference type="Proteomes" id="UP000053841">
    <property type="component" value="Unassembled WGS sequence"/>
</dbReference>
<feature type="compositionally biased region" description="Pro residues" evidence="1">
    <location>
        <begin position="19"/>
        <end position="31"/>
    </location>
</feature>
<accession>W6Z3M1</accession>
<evidence type="ECO:0000313" key="2">
    <source>
        <dbReference type="EMBL" id="EUC38271.1"/>
    </source>
</evidence>
<gene>
    <name evidence="2" type="ORF">COCCADRAFT_83593</name>
</gene>
<dbReference type="GeneID" id="19151606"/>
<evidence type="ECO:0000313" key="3">
    <source>
        <dbReference type="Proteomes" id="UP000053841"/>
    </source>
</evidence>
<dbReference type="RefSeq" id="XP_007707548.1">
    <property type="nucleotide sequence ID" value="XM_007709358.1"/>
</dbReference>
<feature type="compositionally biased region" description="Polar residues" evidence="1">
    <location>
        <begin position="44"/>
        <end position="56"/>
    </location>
</feature>
<feature type="compositionally biased region" description="Low complexity" evidence="1">
    <location>
        <begin position="32"/>
        <end position="43"/>
    </location>
</feature>
<name>W6Z3M1_COCC2</name>
<dbReference type="EMBL" id="KI964544">
    <property type="protein sequence ID" value="EUC38271.1"/>
    <property type="molecule type" value="Genomic_DNA"/>
</dbReference>